<dbReference type="RefSeq" id="WP_085218818.1">
    <property type="nucleotide sequence ID" value="NZ_LT840185.1"/>
</dbReference>
<dbReference type="AlphaFoldDB" id="A0A1X7GUE3"/>
<feature type="transmembrane region" description="Helical" evidence="1">
    <location>
        <begin position="292"/>
        <end position="313"/>
    </location>
</feature>
<keyword evidence="3" id="KW-1185">Reference proteome</keyword>
<keyword evidence="1" id="KW-1133">Transmembrane helix</keyword>
<dbReference type="Pfam" id="PF12412">
    <property type="entry name" value="DUF3667"/>
    <property type="match status" value="1"/>
</dbReference>
<keyword evidence="1" id="KW-0812">Transmembrane</keyword>
<organism evidence="2 3">
    <name type="scientific">Allosphingosinicella indica</name>
    <dbReference type="NCBI Taxonomy" id="941907"/>
    <lineage>
        <taxon>Bacteria</taxon>
        <taxon>Pseudomonadati</taxon>
        <taxon>Pseudomonadota</taxon>
        <taxon>Alphaproteobacteria</taxon>
        <taxon>Sphingomonadales</taxon>
        <taxon>Sphingomonadaceae</taxon>
        <taxon>Allosphingosinicella</taxon>
    </lineage>
</organism>
<feature type="transmembrane region" description="Helical" evidence="1">
    <location>
        <begin position="262"/>
        <end position="280"/>
    </location>
</feature>
<protein>
    <recommendedName>
        <fullName evidence="4">DUF3667 domain-containing protein</fullName>
    </recommendedName>
</protein>
<evidence type="ECO:0000313" key="3">
    <source>
        <dbReference type="Proteomes" id="UP000192934"/>
    </source>
</evidence>
<evidence type="ECO:0000313" key="2">
    <source>
        <dbReference type="EMBL" id="SMF74131.1"/>
    </source>
</evidence>
<dbReference type="STRING" id="941907.SAMN06295910_2210"/>
<dbReference type="OrthoDB" id="9111327at2"/>
<proteinExistence type="predicted"/>
<dbReference type="EMBL" id="LT840185">
    <property type="protein sequence ID" value="SMF74131.1"/>
    <property type="molecule type" value="Genomic_DNA"/>
</dbReference>
<dbReference type="Proteomes" id="UP000192934">
    <property type="component" value="Chromosome I"/>
</dbReference>
<gene>
    <name evidence="2" type="ORF">SAMN06295910_2210</name>
</gene>
<keyword evidence="1" id="KW-0472">Membrane</keyword>
<name>A0A1X7GUE3_9SPHN</name>
<feature type="transmembrane region" description="Helical" evidence="1">
    <location>
        <begin position="103"/>
        <end position="124"/>
    </location>
</feature>
<dbReference type="InterPro" id="IPR022134">
    <property type="entry name" value="DUF3667"/>
</dbReference>
<feature type="transmembrane region" description="Helical" evidence="1">
    <location>
        <begin position="355"/>
        <end position="378"/>
    </location>
</feature>
<evidence type="ECO:0008006" key="4">
    <source>
        <dbReference type="Google" id="ProtNLM"/>
    </source>
</evidence>
<accession>A0A1X7GUE3</accession>
<evidence type="ECO:0000256" key="1">
    <source>
        <dbReference type="SAM" id="Phobius"/>
    </source>
</evidence>
<reference evidence="3" key="1">
    <citation type="submission" date="2017-04" db="EMBL/GenBank/DDBJ databases">
        <authorList>
            <person name="Varghese N."/>
            <person name="Submissions S."/>
        </authorList>
    </citation>
    <scope>NUCLEOTIDE SEQUENCE [LARGE SCALE GENOMIC DNA]</scope>
    <source>
        <strain evidence="3">Dd16</strain>
    </source>
</reference>
<sequence length="379" mass="42669">MAIEGIGEAVTGGMLARAVEPTAGEARKGEGETCLNCGSPLVGAYCYNCGQPEHIHRTIGAFFHDLLHGVLHLEGKTWRTLPLLAWKPGELTRRYIAGERARFVSPMAMFLFSVFLMFATFSLLGGPFPASSHTKDRAEEISDYRRTLRDQERDLRALVIKRDVAVKAGESTSEIDGSIRELRGEIADEKKLFRRAMGRIDSAEKREKQFTKPFEKAPLPGDREPGVEGVQTGIGWIDSTVNKASENPKLLLYKLQSNAYKFSWALIPISVPFVWMMFLHRRRYWKYRGFDHTVFVTYSIAFMSLGLVVLTLVRPLGLGKDFVELAMFIVPPLHMYRQLRGAYSLSRWSAGWRTFMLIIFAFIAGSLFFSLLLTGGLLG</sequence>